<evidence type="ECO:0000313" key="1">
    <source>
        <dbReference type="EMBL" id="SIT48629.1"/>
    </source>
</evidence>
<keyword evidence="2" id="KW-1185">Reference proteome</keyword>
<proteinExistence type="predicted"/>
<sequence>MMTADRVPQRVQCEAGAAVAAIVVRVCVEGVAAATICGVAMMLVATATACGVAIQLATAAAAESVAGDGEAVVAARPAAVKLMPKRMERCTFVVGVETIVRAARAGKTVLVAHPECSRECLKMYLKIYI</sequence>
<accession>A0A1N7SMJ9</accession>
<gene>
    <name evidence="1" type="ORF">BN2475_1070006</name>
</gene>
<name>A0A1N7SMJ9_9BURK</name>
<dbReference type="STRING" id="1247936.BN2475_1070006"/>
<reference evidence="1 2" key="1">
    <citation type="submission" date="2016-12" db="EMBL/GenBank/DDBJ databases">
        <authorList>
            <person name="Song W.-J."/>
            <person name="Kurnit D.M."/>
        </authorList>
    </citation>
    <scope>NUCLEOTIDE SEQUENCE [LARGE SCALE GENOMIC DNA]</scope>
    <source>
        <strain evidence="1 2">STM7296</strain>
    </source>
</reference>
<protein>
    <submittedName>
        <fullName evidence="1">Uncharacterized protein</fullName>
    </submittedName>
</protein>
<dbReference type="AlphaFoldDB" id="A0A1N7SMJ9"/>
<organism evidence="1 2">
    <name type="scientific">Paraburkholderia ribeironis</name>
    <dbReference type="NCBI Taxonomy" id="1247936"/>
    <lineage>
        <taxon>Bacteria</taxon>
        <taxon>Pseudomonadati</taxon>
        <taxon>Pseudomonadota</taxon>
        <taxon>Betaproteobacteria</taxon>
        <taxon>Burkholderiales</taxon>
        <taxon>Burkholderiaceae</taxon>
        <taxon>Paraburkholderia</taxon>
    </lineage>
</organism>
<dbReference type="Proteomes" id="UP000187012">
    <property type="component" value="Unassembled WGS sequence"/>
</dbReference>
<dbReference type="EMBL" id="CYGX02000107">
    <property type="protein sequence ID" value="SIT48629.1"/>
    <property type="molecule type" value="Genomic_DNA"/>
</dbReference>
<evidence type="ECO:0000313" key="2">
    <source>
        <dbReference type="Proteomes" id="UP000187012"/>
    </source>
</evidence>